<name>A0AAD1R1R3_PELCU</name>
<reference evidence="1" key="1">
    <citation type="submission" date="2022-03" db="EMBL/GenBank/DDBJ databases">
        <authorList>
            <person name="Alioto T."/>
            <person name="Alioto T."/>
            <person name="Gomez Garrido J."/>
        </authorList>
    </citation>
    <scope>NUCLEOTIDE SEQUENCE</scope>
</reference>
<evidence type="ECO:0008006" key="3">
    <source>
        <dbReference type="Google" id="ProtNLM"/>
    </source>
</evidence>
<protein>
    <recommendedName>
        <fullName evidence="3">OARD1 deacetylase</fullName>
    </recommendedName>
</protein>
<organism evidence="1 2">
    <name type="scientific">Pelobates cultripes</name>
    <name type="common">Western spadefoot toad</name>
    <dbReference type="NCBI Taxonomy" id="61616"/>
    <lineage>
        <taxon>Eukaryota</taxon>
        <taxon>Metazoa</taxon>
        <taxon>Chordata</taxon>
        <taxon>Craniata</taxon>
        <taxon>Vertebrata</taxon>
        <taxon>Euteleostomi</taxon>
        <taxon>Amphibia</taxon>
        <taxon>Batrachia</taxon>
        <taxon>Anura</taxon>
        <taxon>Pelobatoidea</taxon>
        <taxon>Pelobatidae</taxon>
        <taxon>Pelobates</taxon>
    </lineage>
</organism>
<dbReference type="PANTHER" id="PTHR12521:SF0">
    <property type="entry name" value="ADP-RIBOSE GLYCOHYDROLASE OARD1"/>
    <property type="match status" value="1"/>
</dbReference>
<dbReference type="GO" id="GO:0140291">
    <property type="term" value="P:peptidyl-glutamate ADP-deribosylation"/>
    <property type="evidence" value="ECO:0007669"/>
    <property type="project" value="TreeGrafter"/>
</dbReference>
<feature type="non-terminal residue" evidence="1">
    <location>
        <position position="1"/>
    </location>
</feature>
<dbReference type="EMBL" id="OW240912">
    <property type="protein sequence ID" value="CAH2221428.1"/>
    <property type="molecule type" value="Genomic_DNA"/>
</dbReference>
<accession>A0AAD1R1R3</accession>
<dbReference type="InterPro" id="IPR050892">
    <property type="entry name" value="ADP-ribose_metab_enzymes"/>
</dbReference>
<proteinExistence type="predicted"/>
<keyword evidence="2" id="KW-1185">Reference proteome</keyword>
<sequence>ITKDKASGKPTYEDFTLSLQAMKQHAVCNNVTRLSMPRIGCGLDRLEWKEVSSILQETFRDTNIQISVYTL</sequence>
<dbReference type="SUPFAM" id="SSF52949">
    <property type="entry name" value="Macro domain-like"/>
    <property type="match status" value="1"/>
</dbReference>
<dbReference type="AlphaFoldDB" id="A0AAD1R1R3"/>
<dbReference type="Proteomes" id="UP001295444">
    <property type="component" value="Chromosome 01"/>
</dbReference>
<evidence type="ECO:0000313" key="1">
    <source>
        <dbReference type="EMBL" id="CAH2221428.1"/>
    </source>
</evidence>
<evidence type="ECO:0000313" key="2">
    <source>
        <dbReference type="Proteomes" id="UP001295444"/>
    </source>
</evidence>
<dbReference type="PANTHER" id="PTHR12521">
    <property type="entry name" value="PROTEIN C6ORF130"/>
    <property type="match status" value="1"/>
</dbReference>
<dbReference type="InterPro" id="IPR043472">
    <property type="entry name" value="Macro_dom-like"/>
</dbReference>
<dbReference type="Gene3D" id="3.40.220.10">
    <property type="entry name" value="Leucine Aminopeptidase, subunit E, domain 1"/>
    <property type="match status" value="1"/>
</dbReference>
<gene>
    <name evidence="1" type="ORF">PECUL_23A001711</name>
</gene>